<feature type="domain" description="BRCT" evidence="34">
    <location>
        <begin position="354"/>
        <end position="433"/>
    </location>
</feature>
<comment type="catalytic activity">
    <reaction evidence="29">
        <text>L-tyrosyl-[protein] + NAD(+) = O-(ADP-D-ribosyl)-L-tyrosyl-[protein] + nicotinamide + H(+)</text>
        <dbReference type="Rhea" id="RHEA:58236"/>
        <dbReference type="Rhea" id="RHEA-COMP:10136"/>
        <dbReference type="Rhea" id="RHEA-COMP:15092"/>
        <dbReference type="ChEBI" id="CHEBI:15378"/>
        <dbReference type="ChEBI" id="CHEBI:17154"/>
        <dbReference type="ChEBI" id="CHEBI:46858"/>
        <dbReference type="ChEBI" id="CHEBI:57540"/>
        <dbReference type="ChEBI" id="CHEBI:142557"/>
    </reaction>
    <physiologicalReaction direction="left-to-right" evidence="29">
        <dbReference type="Rhea" id="RHEA:58237"/>
    </physiologicalReaction>
</comment>
<evidence type="ECO:0000256" key="29">
    <source>
        <dbReference type="ARBA" id="ARBA00048339"/>
    </source>
</evidence>
<keyword evidence="16" id="KW-0863">Zinc-finger</keyword>
<dbReference type="Pfam" id="PF08063">
    <property type="entry name" value="Zn_ribbon_PADR1"/>
    <property type="match status" value="1"/>
</dbReference>
<dbReference type="InterPro" id="IPR036420">
    <property type="entry name" value="BRCT_dom_sf"/>
</dbReference>
<dbReference type="InterPro" id="IPR036957">
    <property type="entry name" value="Znf_PARP_sf"/>
</dbReference>
<dbReference type="SMART" id="SM01335">
    <property type="entry name" value="PADR1"/>
    <property type="match status" value="1"/>
</dbReference>
<dbReference type="PROSITE" id="PS50064">
    <property type="entry name" value="ZF_PARP_2"/>
    <property type="match status" value="2"/>
</dbReference>
<evidence type="ECO:0000256" key="2">
    <source>
        <dbReference type="ARBA" id="ARBA00004514"/>
    </source>
</evidence>
<evidence type="ECO:0000256" key="27">
    <source>
        <dbReference type="ARBA" id="ARBA00033987"/>
    </source>
</evidence>
<dbReference type="GO" id="GO:0008270">
    <property type="term" value="F:zinc ion binding"/>
    <property type="evidence" value="ECO:0007669"/>
    <property type="project" value="UniProtKB-KW"/>
</dbReference>
<dbReference type="GO" id="GO:0051287">
    <property type="term" value="F:NAD binding"/>
    <property type="evidence" value="ECO:0007669"/>
    <property type="project" value="UniProtKB-UniRule"/>
</dbReference>
<evidence type="ECO:0000256" key="18">
    <source>
        <dbReference type="ARBA" id="ARBA00022859"/>
    </source>
</evidence>
<dbReference type="PROSITE" id="PS50172">
    <property type="entry name" value="BRCT"/>
    <property type="match status" value="1"/>
</dbReference>
<dbReference type="Gene3D" id="2.20.25.630">
    <property type="match status" value="1"/>
</dbReference>
<evidence type="ECO:0000256" key="8">
    <source>
        <dbReference type="ARBA" id="ARBA00022533"/>
    </source>
</evidence>
<dbReference type="SUPFAM" id="SSF47587">
    <property type="entry name" value="Domain of poly(ADP-ribose) polymerase"/>
    <property type="match status" value="1"/>
</dbReference>
<dbReference type="Pfam" id="PF21728">
    <property type="entry name" value="PADR1_N"/>
    <property type="match status" value="1"/>
</dbReference>
<dbReference type="FunFam" id="1.20.142.10:FF:000001">
    <property type="entry name" value="Poly [ADP-ribose] polymerase"/>
    <property type="match status" value="1"/>
</dbReference>
<protein>
    <recommendedName>
        <fullName evidence="31 32">Poly [ADP-ribose] polymerase</fullName>
        <ecNumber evidence="4 32">2.4.2.30</ecNumber>
    </recommendedName>
</protein>
<keyword evidence="10 32" id="KW-0328">Glycosyltransferase</keyword>
<dbReference type="SUPFAM" id="SSF142921">
    <property type="entry name" value="WGR domain-like"/>
    <property type="match status" value="1"/>
</dbReference>
<dbReference type="CDD" id="cd01437">
    <property type="entry name" value="parp_like"/>
    <property type="match status" value="1"/>
</dbReference>
<keyword evidence="8" id="KW-0021">Allosteric enzyme</keyword>
<dbReference type="Pfam" id="PF00533">
    <property type="entry name" value="BRCT"/>
    <property type="match status" value="1"/>
</dbReference>
<evidence type="ECO:0000259" key="34">
    <source>
        <dbReference type="PROSITE" id="PS50172"/>
    </source>
</evidence>
<gene>
    <name evidence="38" type="ORF">LARSCL_LOCUS17687</name>
</gene>
<keyword evidence="22" id="KW-0804">Transcription</keyword>
<evidence type="ECO:0000259" key="37">
    <source>
        <dbReference type="PROSITE" id="PS51977"/>
    </source>
</evidence>
<comment type="catalytic activity">
    <reaction evidence="28">
        <text>L-histidyl-[protein] + NAD(+) = N(tele)-(ADP-D-ribosyl)-L-histidyl-[protein] + nicotinamide + H(+)</text>
        <dbReference type="Rhea" id="RHEA:72071"/>
        <dbReference type="Rhea" id="RHEA-COMP:9745"/>
        <dbReference type="Rhea" id="RHEA-COMP:18085"/>
        <dbReference type="ChEBI" id="CHEBI:15378"/>
        <dbReference type="ChEBI" id="CHEBI:17154"/>
        <dbReference type="ChEBI" id="CHEBI:29979"/>
        <dbReference type="ChEBI" id="CHEBI:57540"/>
        <dbReference type="ChEBI" id="CHEBI:191398"/>
    </reaction>
    <physiologicalReaction direction="left-to-right" evidence="28">
        <dbReference type="Rhea" id="RHEA:72072"/>
    </physiologicalReaction>
</comment>
<comment type="catalytic activity">
    <reaction evidence="27 32">
        <text>NAD(+) + (ADP-D-ribosyl)n-acceptor = nicotinamide + (ADP-D-ribosyl)n+1-acceptor + H(+).</text>
        <dbReference type="EC" id="2.4.2.30"/>
    </reaction>
</comment>
<dbReference type="InterPro" id="IPR012982">
    <property type="entry name" value="PARP1-like_PADR1_Zn_ribbon"/>
</dbReference>
<dbReference type="InterPro" id="IPR001357">
    <property type="entry name" value="BRCT_dom"/>
</dbReference>
<dbReference type="PROSITE" id="PS51977">
    <property type="entry name" value="WGR"/>
    <property type="match status" value="1"/>
</dbReference>
<keyword evidence="21 32" id="KW-0238">DNA-binding</keyword>
<evidence type="ECO:0000256" key="24">
    <source>
        <dbReference type="ARBA" id="ARBA00024159"/>
    </source>
</evidence>
<comment type="catalytic activity">
    <reaction evidence="25">
        <text>L-aspartyl-[protein] + NAD(+) = 4-O-(ADP-D-ribosyl)-L-aspartyl-[protein] + nicotinamide</text>
        <dbReference type="Rhea" id="RHEA:54424"/>
        <dbReference type="Rhea" id="RHEA-COMP:9867"/>
        <dbReference type="Rhea" id="RHEA-COMP:13832"/>
        <dbReference type="ChEBI" id="CHEBI:17154"/>
        <dbReference type="ChEBI" id="CHEBI:29961"/>
        <dbReference type="ChEBI" id="CHEBI:57540"/>
        <dbReference type="ChEBI" id="CHEBI:138102"/>
    </reaction>
    <physiologicalReaction direction="left-to-right" evidence="25">
        <dbReference type="Rhea" id="RHEA:54425"/>
    </physiologicalReaction>
</comment>
<evidence type="ECO:0000256" key="25">
    <source>
        <dbReference type="ARBA" id="ARBA00024164"/>
    </source>
</evidence>
<keyword evidence="20 32" id="KW-0520">NAD</keyword>
<keyword evidence="12" id="KW-0548">Nucleotidyltransferase</keyword>
<keyword evidence="7" id="KW-1017">Isopeptide bond</keyword>
<dbReference type="Gene3D" id="3.30.1740.10">
    <property type="entry name" value="Zinc finger, PARP-type"/>
    <property type="match status" value="2"/>
</dbReference>
<evidence type="ECO:0000256" key="6">
    <source>
        <dbReference type="ARBA" id="ARBA00022490"/>
    </source>
</evidence>
<evidence type="ECO:0000256" key="16">
    <source>
        <dbReference type="ARBA" id="ARBA00022771"/>
    </source>
</evidence>
<comment type="catalytic activity">
    <reaction evidence="24">
        <text>L-glutamyl-[protein] + NAD(+) = 5-O-(ADP-D-ribosyl)-L-glutamyl-[protein] + nicotinamide</text>
        <dbReference type="Rhea" id="RHEA:58224"/>
        <dbReference type="Rhea" id="RHEA-COMP:10208"/>
        <dbReference type="Rhea" id="RHEA-COMP:15089"/>
        <dbReference type="ChEBI" id="CHEBI:17154"/>
        <dbReference type="ChEBI" id="CHEBI:29973"/>
        <dbReference type="ChEBI" id="CHEBI:57540"/>
        <dbReference type="ChEBI" id="CHEBI:142540"/>
    </reaction>
    <physiologicalReaction direction="left-to-right" evidence="24">
        <dbReference type="Rhea" id="RHEA:58225"/>
    </physiologicalReaction>
</comment>
<dbReference type="PANTHER" id="PTHR10459:SF112">
    <property type="entry name" value="POLY [ADP-RIBOSE] POLYMERASE 1"/>
    <property type="match status" value="1"/>
</dbReference>
<dbReference type="Pfam" id="PF00644">
    <property type="entry name" value="PARP"/>
    <property type="match status" value="1"/>
</dbReference>
<reference evidence="38 39" key="1">
    <citation type="submission" date="2024-04" db="EMBL/GenBank/DDBJ databases">
        <authorList>
            <person name="Rising A."/>
            <person name="Reimegard J."/>
            <person name="Sonavane S."/>
            <person name="Akerstrom W."/>
            <person name="Nylinder S."/>
            <person name="Hedman E."/>
            <person name="Kallberg Y."/>
        </authorList>
    </citation>
    <scope>NUCLEOTIDE SEQUENCE [LARGE SCALE GENOMIC DNA]</scope>
</reference>
<evidence type="ECO:0000313" key="39">
    <source>
        <dbReference type="Proteomes" id="UP001497382"/>
    </source>
</evidence>
<dbReference type="PIRSF" id="PIRSF000489">
    <property type="entry name" value="NAD_ADPRT"/>
    <property type="match status" value="1"/>
</dbReference>
<dbReference type="Gene3D" id="1.10.20.130">
    <property type="match status" value="1"/>
</dbReference>
<keyword evidence="5" id="KW-0158">Chromosome</keyword>
<feature type="domain" description="PARP alpha-helical" evidence="36">
    <location>
        <begin position="624"/>
        <end position="741"/>
    </location>
</feature>
<feature type="domain" description="PARP catalytic" evidence="35">
    <location>
        <begin position="748"/>
        <end position="971"/>
    </location>
</feature>
<keyword evidence="15" id="KW-0013">ADP-ribosylation</keyword>
<evidence type="ECO:0000259" key="36">
    <source>
        <dbReference type="PROSITE" id="PS51060"/>
    </source>
</evidence>
<evidence type="ECO:0000256" key="3">
    <source>
        <dbReference type="ARBA" id="ARBA00004604"/>
    </source>
</evidence>
<dbReference type="GO" id="GO:0070212">
    <property type="term" value="P:protein poly-ADP-ribosylation"/>
    <property type="evidence" value="ECO:0007669"/>
    <property type="project" value="TreeGrafter"/>
</dbReference>
<evidence type="ECO:0000256" key="5">
    <source>
        <dbReference type="ARBA" id="ARBA00022454"/>
    </source>
</evidence>
<name>A0AAV2B8D0_9ARAC</name>
<keyword evidence="18" id="KW-0391">Immunity</keyword>
<comment type="similarity">
    <text evidence="26">Belongs to the ARTD/PARP family.</text>
</comment>
<comment type="caution">
    <text evidence="38">The sequence shown here is derived from an EMBL/GenBank/DDBJ whole genome shotgun (WGS) entry which is preliminary data.</text>
</comment>
<dbReference type="InterPro" id="IPR036930">
    <property type="entry name" value="WGR_dom_sf"/>
</dbReference>
<dbReference type="PROSITE" id="PS51060">
    <property type="entry name" value="PARP_ALPHA_HD"/>
    <property type="match status" value="1"/>
</dbReference>
<dbReference type="GO" id="GO:0005694">
    <property type="term" value="C:chromosome"/>
    <property type="evidence" value="ECO:0007669"/>
    <property type="project" value="UniProtKB-SubCell"/>
</dbReference>
<keyword evidence="13 32" id="KW-0479">Metal-binding</keyword>
<feature type="domain" description="PARP-type" evidence="33">
    <location>
        <begin position="7"/>
        <end position="94"/>
    </location>
</feature>
<dbReference type="SUPFAM" id="SSF56399">
    <property type="entry name" value="ADP-ribosylation"/>
    <property type="match status" value="1"/>
</dbReference>
<dbReference type="InterPro" id="IPR004102">
    <property type="entry name" value="Poly(ADP-ribose)pol_reg_dom"/>
</dbReference>
<keyword evidence="17 32" id="KW-0862">Zinc</keyword>
<comment type="subcellular location">
    <subcellularLocation>
        <location evidence="1">Chromosome</location>
    </subcellularLocation>
    <subcellularLocation>
        <location evidence="2">Cytoplasm</location>
        <location evidence="2">Cytosol</location>
    </subcellularLocation>
    <subcellularLocation>
        <location evidence="3">Nucleus</location>
        <location evidence="3">Nucleolus</location>
    </subcellularLocation>
</comment>
<comment type="catalytic activity">
    <reaction evidence="30">
        <text>L-seryl-[protein] + NAD(+) = O-(ADP-D-ribosyl)-L-seryl-[protein] + nicotinamide + H(+)</text>
        <dbReference type="Rhea" id="RHEA:58232"/>
        <dbReference type="Rhea" id="RHEA-COMP:9863"/>
        <dbReference type="Rhea" id="RHEA-COMP:15091"/>
        <dbReference type="ChEBI" id="CHEBI:15378"/>
        <dbReference type="ChEBI" id="CHEBI:17154"/>
        <dbReference type="ChEBI" id="CHEBI:29999"/>
        <dbReference type="ChEBI" id="CHEBI:57540"/>
        <dbReference type="ChEBI" id="CHEBI:142556"/>
    </reaction>
    <physiologicalReaction direction="left-to-right" evidence="30">
        <dbReference type="Rhea" id="RHEA:58233"/>
    </physiologicalReaction>
</comment>
<dbReference type="Pfam" id="PF02877">
    <property type="entry name" value="PARP_reg"/>
    <property type="match status" value="1"/>
</dbReference>
<keyword evidence="11 32" id="KW-0808">Transferase</keyword>
<evidence type="ECO:0000256" key="10">
    <source>
        <dbReference type="ARBA" id="ARBA00022676"/>
    </source>
</evidence>
<evidence type="ECO:0000259" key="35">
    <source>
        <dbReference type="PROSITE" id="PS51059"/>
    </source>
</evidence>
<evidence type="ECO:0000256" key="11">
    <source>
        <dbReference type="ARBA" id="ARBA00022679"/>
    </source>
</evidence>
<dbReference type="Pfam" id="PF05406">
    <property type="entry name" value="WGR"/>
    <property type="match status" value="1"/>
</dbReference>
<dbReference type="CDD" id="cd17747">
    <property type="entry name" value="BRCT_PARP1"/>
    <property type="match status" value="1"/>
</dbReference>
<dbReference type="SMART" id="SM01336">
    <property type="entry name" value="zf-PARP"/>
    <property type="match status" value="2"/>
</dbReference>
<evidence type="ECO:0000256" key="15">
    <source>
        <dbReference type="ARBA" id="ARBA00022765"/>
    </source>
</evidence>
<dbReference type="InterPro" id="IPR001510">
    <property type="entry name" value="Znf_PARP"/>
</dbReference>
<keyword evidence="6" id="KW-0963">Cytoplasm</keyword>
<evidence type="ECO:0000256" key="26">
    <source>
        <dbReference type="ARBA" id="ARBA00024347"/>
    </source>
</evidence>
<evidence type="ECO:0000256" key="13">
    <source>
        <dbReference type="ARBA" id="ARBA00022723"/>
    </source>
</evidence>
<dbReference type="GO" id="GO:0045087">
    <property type="term" value="P:innate immune response"/>
    <property type="evidence" value="ECO:0007669"/>
    <property type="project" value="UniProtKB-KW"/>
</dbReference>
<evidence type="ECO:0000256" key="21">
    <source>
        <dbReference type="ARBA" id="ARBA00023125"/>
    </source>
</evidence>
<dbReference type="AlphaFoldDB" id="A0AAV2B8D0"/>
<evidence type="ECO:0000256" key="4">
    <source>
        <dbReference type="ARBA" id="ARBA00012020"/>
    </source>
</evidence>
<keyword evidence="23 32" id="KW-0539">Nucleus</keyword>
<dbReference type="SUPFAM" id="SSF57716">
    <property type="entry name" value="Glucocorticoid receptor-like (DNA-binding domain)"/>
    <property type="match status" value="2"/>
</dbReference>
<dbReference type="GO" id="GO:0016779">
    <property type="term" value="F:nucleotidyltransferase activity"/>
    <property type="evidence" value="ECO:0007669"/>
    <property type="project" value="UniProtKB-KW"/>
</dbReference>
<dbReference type="PANTHER" id="PTHR10459">
    <property type="entry name" value="DNA LIGASE"/>
    <property type="match status" value="1"/>
</dbReference>
<evidence type="ECO:0000256" key="31">
    <source>
        <dbReference type="ARBA" id="ARBA00071874"/>
    </source>
</evidence>
<feature type="domain" description="WGR" evidence="37">
    <location>
        <begin position="504"/>
        <end position="601"/>
    </location>
</feature>
<dbReference type="InterPro" id="IPR050800">
    <property type="entry name" value="ARTD/PARP"/>
</dbReference>
<dbReference type="SMART" id="SM00773">
    <property type="entry name" value="WGR"/>
    <property type="match status" value="1"/>
</dbReference>
<dbReference type="InterPro" id="IPR049296">
    <property type="entry name" value="PARP1-like_PADR1_N"/>
</dbReference>
<keyword evidence="14" id="KW-0677">Repeat</keyword>
<dbReference type="PROSITE" id="PS52007">
    <property type="entry name" value="PADR1"/>
    <property type="match status" value="1"/>
</dbReference>
<evidence type="ECO:0000256" key="20">
    <source>
        <dbReference type="ARBA" id="ARBA00023027"/>
    </source>
</evidence>
<dbReference type="EC" id="2.4.2.30" evidence="4 32"/>
<evidence type="ECO:0000256" key="1">
    <source>
        <dbReference type="ARBA" id="ARBA00004286"/>
    </source>
</evidence>
<dbReference type="Proteomes" id="UP001497382">
    <property type="component" value="Unassembled WGS sequence"/>
</dbReference>
<dbReference type="InterPro" id="IPR008288">
    <property type="entry name" value="PARP"/>
</dbReference>
<dbReference type="GO" id="GO:0005730">
    <property type="term" value="C:nucleolus"/>
    <property type="evidence" value="ECO:0007669"/>
    <property type="project" value="UniProtKB-SubCell"/>
</dbReference>
<evidence type="ECO:0000256" key="23">
    <source>
        <dbReference type="ARBA" id="ARBA00023242"/>
    </source>
</evidence>
<dbReference type="Gene3D" id="3.40.50.10190">
    <property type="entry name" value="BRCT domain"/>
    <property type="match status" value="1"/>
</dbReference>
<evidence type="ECO:0000256" key="17">
    <source>
        <dbReference type="ARBA" id="ARBA00022833"/>
    </source>
</evidence>
<dbReference type="GO" id="GO:0003950">
    <property type="term" value="F:NAD+ poly-ADP-ribosyltransferase activity"/>
    <property type="evidence" value="ECO:0007669"/>
    <property type="project" value="UniProtKB-UniRule"/>
</dbReference>
<dbReference type="Pfam" id="PF00645">
    <property type="entry name" value="zf-PARP"/>
    <property type="match status" value="2"/>
</dbReference>
<dbReference type="GO" id="GO:0003677">
    <property type="term" value="F:DNA binding"/>
    <property type="evidence" value="ECO:0007669"/>
    <property type="project" value="UniProtKB-UniRule"/>
</dbReference>
<dbReference type="CDD" id="cd08001">
    <property type="entry name" value="WGR_PARP1_like"/>
    <property type="match status" value="1"/>
</dbReference>
<evidence type="ECO:0000256" key="28">
    <source>
        <dbReference type="ARBA" id="ARBA00048241"/>
    </source>
</evidence>
<dbReference type="GO" id="GO:1990404">
    <property type="term" value="F:NAD+-protein mono-ADP-ribosyltransferase activity"/>
    <property type="evidence" value="ECO:0007669"/>
    <property type="project" value="TreeGrafter"/>
</dbReference>
<dbReference type="InterPro" id="IPR012317">
    <property type="entry name" value="Poly(ADP-ribose)pol_cat_dom"/>
</dbReference>
<dbReference type="InterPro" id="IPR008893">
    <property type="entry name" value="WGR_domain"/>
</dbReference>
<sequence>MDTDLPFIAEYAASGRASCKKCKQKIARDSLRIAVMVQIFFQSRIFDGNIPLWYHRECFFMIKNQLQNISQIANFDNLRWDDQQNIKKHLAKYYTSDIANNGVTSSANSDLSVEYAKSSRSVCRGCEQKITKGEVCISRLDDDPTKQHYGPTFLWYHVDCFLQRKHQIGFIDSVDKLHGYNALTYADQTTLNEKIYYQGMKKVANDESTFRMRVEKPNDEQTKILEEQNQILFEMRDKILQPLPKNHMIKLLEHNKQYMPTSNNKLLDHLADCMVFGALKACPDCKNEALSFMNNKYICSGNLSEWSNCQFETKFPERKKFEVPDYLQHKFTDYKCVVRERMLATTDEAPSPIKKILPLNELKIVLLGNFQSTEENVRKQLQELGAKVQKTITDKVDLCVVSPEEIDSNMSKIGKARPLNIHVVSDDFIKDIIGGSTVVQAVQNNLLSPWGDDPFLKFGLNPECGKQILEAKKDKSFSQDLPEKVTVTVKGAAAVDVESGLQHTCQVYQKGGDIYSAVLAYVDASTGKNSFYKLQVLKANSGSSYYLFRQWGRVGTRIGGKKIEHFYDDWKPVRAFEKLYYEQTENHWHNRKNFQKKPGRKYPLEVDYGQDSEEFQQKLKAGENSKLSKPVQELICLIFDQDAMMMTMIEFEIDLKKMPLGKISEKQIAMAYEVLGEAQEILARDGNKSKITEVSNRFFTLIPHNFGLKKPPLLDNEKIIKSKIEMLDSLLQIGIAYSIIKDQTEKEDPIDMHYGKLKADIEAVGKDTEEYLLVEKYLKNTHAPTHNQYILDLLEVFRVNRHGESENYRKFKGLHNKKLLWHGSRVTNFVGILSQGLRIAPPEAPVSGYMFGKGVYFADMVSKSANYCSAIDSTGLLLLCEVALGNMYKKTHSEYIEKLPDGKHSTLGMGITIPDPTEKSFIGDVEVPYGRPIQRTDMSDSRLLYNEYIVYDTSQINIKYLLKVNFSSVRY</sequence>
<dbReference type="PROSITE" id="PS51059">
    <property type="entry name" value="PARP_CATALYTIC"/>
    <property type="match status" value="1"/>
</dbReference>
<dbReference type="SUPFAM" id="SSF52113">
    <property type="entry name" value="BRCT domain"/>
    <property type="match status" value="1"/>
</dbReference>
<dbReference type="GO" id="GO:0005829">
    <property type="term" value="C:cytosol"/>
    <property type="evidence" value="ECO:0007669"/>
    <property type="project" value="UniProtKB-SubCell"/>
</dbReference>
<dbReference type="Gene3D" id="1.20.142.10">
    <property type="entry name" value="Poly(ADP-ribose) polymerase, regulatory domain"/>
    <property type="match status" value="1"/>
</dbReference>
<keyword evidence="19" id="KW-0805">Transcription regulation</keyword>
<evidence type="ECO:0000256" key="22">
    <source>
        <dbReference type="ARBA" id="ARBA00023163"/>
    </source>
</evidence>
<evidence type="ECO:0000256" key="12">
    <source>
        <dbReference type="ARBA" id="ARBA00022695"/>
    </source>
</evidence>
<proteinExistence type="inferred from homology"/>
<dbReference type="Gene3D" id="3.90.228.10">
    <property type="match status" value="1"/>
</dbReference>
<dbReference type="InterPro" id="IPR038650">
    <property type="entry name" value="PADR1_C_dom_sf"/>
</dbReference>
<dbReference type="SMART" id="SM00292">
    <property type="entry name" value="BRCT"/>
    <property type="match status" value="1"/>
</dbReference>
<evidence type="ECO:0000313" key="38">
    <source>
        <dbReference type="EMBL" id="CAL1292483.1"/>
    </source>
</evidence>
<dbReference type="FunFam" id="3.90.228.10:FF:000002">
    <property type="entry name" value="Poly [ADP-ribose] polymerase"/>
    <property type="match status" value="1"/>
</dbReference>
<evidence type="ECO:0000256" key="32">
    <source>
        <dbReference type="PIRNR" id="PIRNR000489"/>
    </source>
</evidence>
<evidence type="ECO:0000259" key="33">
    <source>
        <dbReference type="PROSITE" id="PS50064"/>
    </source>
</evidence>
<keyword evidence="9" id="KW-0399">Innate immunity</keyword>
<evidence type="ECO:0000256" key="9">
    <source>
        <dbReference type="ARBA" id="ARBA00022588"/>
    </source>
</evidence>
<organism evidence="38 39">
    <name type="scientific">Larinioides sclopetarius</name>
    <dbReference type="NCBI Taxonomy" id="280406"/>
    <lineage>
        <taxon>Eukaryota</taxon>
        <taxon>Metazoa</taxon>
        <taxon>Ecdysozoa</taxon>
        <taxon>Arthropoda</taxon>
        <taxon>Chelicerata</taxon>
        <taxon>Arachnida</taxon>
        <taxon>Araneae</taxon>
        <taxon>Araneomorphae</taxon>
        <taxon>Entelegynae</taxon>
        <taxon>Araneoidea</taxon>
        <taxon>Araneidae</taxon>
        <taxon>Larinioides</taxon>
    </lineage>
</organism>
<dbReference type="GO" id="GO:0006302">
    <property type="term" value="P:double-strand break repair"/>
    <property type="evidence" value="ECO:0007669"/>
    <property type="project" value="TreeGrafter"/>
</dbReference>
<feature type="domain" description="PARP-type" evidence="33">
    <location>
        <begin position="111"/>
        <end position="195"/>
    </location>
</feature>
<evidence type="ECO:0000256" key="14">
    <source>
        <dbReference type="ARBA" id="ARBA00022737"/>
    </source>
</evidence>
<evidence type="ECO:0000256" key="19">
    <source>
        <dbReference type="ARBA" id="ARBA00023015"/>
    </source>
</evidence>
<dbReference type="InterPro" id="IPR036616">
    <property type="entry name" value="Poly(ADP-ribose)pol_reg_dom_sf"/>
</dbReference>
<keyword evidence="39" id="KW-1185">Reference proteome</keyword>
<evidence type="ECO:0000256" key="30">
    <source>
        <dbReference type="ARBA" id="ARBA00048575"/>
    </source>
</evidence>
<evidence type="ECO:0000256" key="7">
    <source>
        <dbReference type="ARBA" id="ARBA00022499"/>
    </source>
</evidence>
<dbReference type="EMBL" id="CAXIEN010000307">
    <property type="protein sequence ID" value="CAL1292483.1"/>
    <property type="molecule type" value="Genomic_DNA"/>
</dbReference>
<accession>A0AAV2B8D0</accession>